<dbReference type="GeneID" id="61386584"/>
<dbReference type="NCBIfam" id="TIGR03361">
    <property type="entry name" value="VI_Rhs_Vgr"/>
    <property type="match status" value="1"/>
</dbReference>
<sequence length="776" mass="86768">MQKDTAFPGDNTPLSRYRLDINNSSVVPDVLRFRGRDALSEPFRWEIEFTTAQDSIPPEQVLMKYATLQMRDGRAVHGILTGLERLATSPDQTRWRTVLSSRLALLARTRRCRIFQHLSVPEAVEQVLRDHGFEGPDFEFRLARTYPDQEVITQWRETDLQFIQRILSEVGIFWRTVMDDVRGLDGVIFADGQLNYQSDVRLPYREPSGLFDGAEASVWGVRTWHRVVTDRVSTRDYNYRTAGTPMDASVSVRSDAVTTGEEYRYKAPYLAAGDDADPEPETETGAFYARIRHERTLNGSARLHLFSNASHLAAGQVLEPQGDIIRDLKEGVIITLATYRASRDSRLHVSVWGMPYTESYCYRPVEYPRPEVHGTLPARVESREKGDIYAWLDEYGRYRVRLDFDRSIGEQGYAYLWLRMAKPYSGDTYGWHTPLIDGAEVAVAFSSGDIDLPYISHAMHDSEHPDPVSRDNHTRNVLRTPSNNKLRMEDRRGEEHVKLATEYGRTQLNAGHLVDNREEQRGAGAELRTDEYGVLRAGKGLFISADGQPKAQGEVLDMEAALKEIEQLQERMAQLEMAAEQARALKADIDSQRAMFAERLKPLNQALLLSAPEGMALASGEHVQLTAAKNVAINAGGDVSVGAMGSMTALAGEKLGLFARTGQLSLKSGEGPVEMQAQNGKMQLFAQKKLTVSSTEDVLFAGKKRVTLIGGGSYLRLEAGRIEYGTVASYIRRAPRTFFAKRNELPFPAVAGGGICLSCLMKAAMNGDTFVVRGRE</sequence>
<dbReference type="EMBL" id="JAVDNV010000021">
    <property type="protein sequence ID" value="MDQ2311878.1"/>
    <property type="molecule type" value="Genomic_DNA"/>
</dbReference>
<dbReference type="Pfam" id="PF10106">
    <property type="entry name" value="DUF2345"/>
    <property type="match status" value="1"/>
</dbReference>
<dbReference type="NCBIfam" id="TIGR01646">
    <property type="entry name" value="vgr_GE"/>
    <property type="match status" value="1"/>
</dbReference>
<dbReference type="InterPro" id="IPR017847">
    <property type="entry name" value="T6SS_RhsGE_Vgr_subset"/>
</dbReference>
<dbReference type="Gene3D" id="4.10.220.110">
    <property type="match status" value="1"/>
</dbReference>
<dbReference type="Gene3D" id="3.55.50.10">
    <property type="entry name" value="Baseplate protein-like domains"/>
    <property type="match status" value="1"/>
</dbReference>
<dbReference type="InterPro" id="IPR028244">
    <property type="entry name" value="T6SS_Rhs_Vgr_dom"/>
</dbReference>
<dbReference type="Pfam" id="PF13296">
    <property type="entry name" value="T6SS_Vgr"/>
    <property type="match status" value="1"/>
</dbReference>
<gene>
    <name evidence="6" type="primary">vgrG</name>
    <name evidence="6" type="ORF">RBJ30_22690</name>
</gene>
<dbReference type="InterPro" id="IPR006533">
    <property type="entry name" value="T6SS_Vgr_RhsGE"/>
</dbReference>
<name>A0AAW8HXQ5_PLUGE</name>
<feature type="domain" description="Putative type VI secretion system Rhs element associated Vgr" evidence="5">
    <location>
        <begin position="479"/>
        <end position="579"/>
    </location>
</feature>
<feature type="coiled-coil region" evidence="2">
    <location>
        <begin position="551"/>
        <end position="595"/>
    </location>
</feature>
<comment type="similarity">
    <text evidence="1">Belongs to the VgrG protein family.</text>
</comment>
<dbReference type="InterPro" id="IPR037026">
    <property type="entry name" value="Vgr_OB-fold_dom_sf"/>
</dbReference>
<dbReference type="Gene3D" id="2.40.50.230">
    <property type="entry name" value="Gp5 N-terminal domain"/>
    <property type="match status" value="1"/>
</dbReference>
<feature type="domain" description="Gp5/Type VI secretion system Vgr protein OB-fold" evidence="3">
    <location>
        <begin position="393"/>
        <end position="459"/>
    </location>
</feature>
<organism evidence="6 7">
    <name type="scientific">Pluralibacter gergoviae</name>
    <name type="common">Enterobacter gergoviae</name>
    <dbReference type="NCBI Taxonomy" id="61647"/>
    <lineage>
        <taxon>Bacteria</taxon>
        <taxon>Pseudomonadati</taxon>
        <taxon>Pseudomonadota</taxon>
        <taxon>Gammaproteobacteria</taxon>
        <taxon>Enterobacterales</taxon>
        <taxon>Enterobacteriaceae</taxon>
        <taxon>Pluralibacter</taxon>
    </lineage>
</organism>
<reference evidence="6" key="1">
    <citation type="submission" date="2023-08" db="EMBL/GenBank/DDBJ databases">
        <title>WGS of pathogenic bacterial species, Los Angeles County Public Health Laboratories.</title>
        <authorList>
            <person name="Garrigues J.M."/>
            <person name="Green N.M."/>
        </authorList>
    </citation>
    <scope>NUCLEOTIDE SEQUENCE</scope>
    <source>
        <strain evidence="6">LACPHL-BACT-2023-00068</strain>
    </source>
</reference>
<evidence type="ECO:0000259" key="4">
    <source>
        <dbReference type="Pfam" id="PF10106"/>
    </source>
</evidence>
<evidence type="ECO:0000259" key="3">
    <source>
        <dbReference type="Pfam" id="PF04717"/>
    </source>
</evidence>
<dbReference type="RefSeq" id="WP_106913007.1">
    <property type="nucleotide sequence ID" value="NZ_CP020388.1"/>
</dbReference>
<dbReference type="SUPFAM" id="SSF69279">
    <property type="entry name" value="Phage tail proteins"/>
    <property type="match status" value="2"/>
</dbReference>
<proteinExistence type="inferred from homology"/>
<accession>A0AAW8HXQ5</accession>
<dbReference type="InterPro" id="IPR018769">
    <property type="entry name" value="VgrG2_DUF2345"/>
</dbReference>
<evidence type="ECO:0000259" key="5">
    <source>
        <dbReference type="Pfam" id="PF13296"/>
    </source>
</evidence>
<evidence type="ECO:0000313" key="6">
    <source>
        <dbReference type="EMBL" id="MDQ2311878.1"/>
    </source>
</evidence>
<feature type="domain" description="DUF2345" evidence="4">
    <location>
        <begin position="606"/>
        <end position="730"/>
    </location>
</feature>
<comment type="caution">
    <text evidence="6">The sequence shown here is derived from an EMBL/GenBank/DDBJ whole genome shotgun (WGS) entry which is preliminary data.</text>
</comment>
<evidence type="ECO:0000313" key="7">
    <source>
        <dbReference type="Proteomes" id="UP001236270"/>
    </source>
</evidence>
<keyword evidence="2" id="KW-0175">Coiled coil</keyword>
<dbReference type="SUPFAM" id="SSF69255">
    <property type="entry name" value="gp5 N-terminal domain-like"/>
    <property type="match status" value="1"/>
</dbReference>
<dbReference type="Pfam" id="PF04717">
    <property type="entry name" value="Phage_base_V"/>
    <property type="match status" value="1"/>
</dbReference>
<dbReference type="Pfam" id="PF05954">
    <property type="entry name" value="Phage_GPD"/>
    <property type="match status" value="1"/>
</dbReference>
<evidence type="ECO:0000256" key="2">
    <source>
        <dbReference type="SAM" id="Coils"/>
    </source>
</evidence>
<dbReference type="Gene3D" id="2.30.110.50">
    <property type="match status" value="1"/>
</dbReference>
<dbReference type="Proteomes" id="UP001236270">
    <property type="component" value="Unassembled WGS sequence"/>
</dbReference>
<evidence type="ECO:0000256" key="1">
    <source>
        <dbReference type="ARBA" id="ARBA00005558"/>
    </source>
</evidence>
<protein>
    <submittedName>
        <fullName evidence="6">Type VI secretion system tip protein VgrG</fullName>
    </submittedName>
</protein>
<dbReference type="AlphaFoldDB" id="A0AAW8HXQ5"/>
<dbReference type="InterPro" id="IPR006531">
    <property type="entry name" value="Gp5/Vgr_OB"/>
</dbReference>